<dbReference type="STRING" id="180088.A0A1J8R730"/>
<dbReference type="Proteomes" id="UP000183567">
    <property type="component" value="Unassembled WGS sequence"/>
</dbReference>
<dbReference type="InterPro" id="IPR029058">
    <property type="entry name" value="AB_hydrolase_fold"/>
</dbReference>
<evidence type="ECO:0000313" key="2">
    <source>
        <dbReference type="Proteomes" id="UP000183567"/>
    </source>
</evidence>
<dbReference type="AlphaFoldDB" id="A0A1J8R730"/>
<protein>
    <submittedName>
        <fullName evidence="1">Uncharacterized protein</fullName>
    </submittedName>
</protein>
<evidence type="ECO:0000313" key="1">
    <source>
        <dbReference type="EMBL" id="OJA17586.1"/>
    </source>
</evidence>
<sequence>MTSSFPYTPTTFRTTTIPRPWVPFRPHEGRVDVPFLPFKPRADNLLDMYKISTHIIPAANPRVTPDTPIPKLPPRSSKIDEQDIKNMGLELMEQQIHQGEGGHCAVANDKLLWNCINRYTRKGQQTDVRMKGMTLFLVQAAGFPKELWETTLCYLLSVCDIIDEIWSWESVQHGDSALLNRENLSGSFDWTDNARDIVNFLVNYIPEDVETSALPIQLQRLPSSIGESREKSGFSSRTLVAVGHSFGGCSVYVIRFSETF</sequence>
<reference evidence="1 2" key="1">
    <citation type="submission" date="2016-03" db="EMBL/GenBank/DDBJ databases">
        <title>Comparative genomics of the ectomycorrhizal sister species Rhizopogon vinicolor and Rhizopogon vesiculosus (Basidiomycota: Boletales) reveals a divergence of the mating type B locus.</title>
        <authorList>
            <person name="Mujic A.B."/>
            <person name="Kuo A."/>
            <person name="Tritt A."/>
            <person name="Lipzen A."/>
            <person name="Chen C."/>
            <person name="Johnson J."/>
            <person name="Sharma A."/>
            <person name="Barry K."/>
            <person name="Grigoriev I.V."/>
            <person name="Spatafora J.W."/>
        </authorList>
    </citation>
    <scope>NUCLEOTIDE SEQUENCE [LARGE SCALE GENOMIC DNA]</scope>
    <source>
        <strain evidence="1 2">AM-OR11-056</strain>
    </source>
</reference>
<keyword evidence="2" id="KW-1185">Reference proteome</keyword>
<gene>
    <name evidence="1" type="ORF">AZE42_01217</name>
</gene>
<dbReference type="OrthoDB" id="94039at2759"/>
<dbReference type="EMBL" id="LVVM01001906">
    <property type="protein sequence ID" value="OJA17586.1"/>
    <property type="molecule type" value="Genomic_DNA"/>
</dbReference>
<organism evidence="1 2">
    <name type="scientific">Rhizopogon vesiculosus</name>
    <dbReference type="NCBI Taxonomy" id="180088"/>
    <lineage>
        <taxon>Eukaryota</taxon>
        <taxon>Fungi</taxon>
        <taxon>Dikarya</taxon>
        <taxon>Basidiomycota</taxon>
        <taxon>Agaricomycotina</taxon>
        <taxon>Agaricomycetes</taxon>
        <taxon>Agaricomycetidae</taxon>
        <taxon>Boletales</taxon>
        <taxon>Suillineae</taxon>
        <taxon>Rhizopogonaceae</taxon>
        <taxon>Rhizopogon</taxon>
    </lineage>
</organism>
<dbReference type="Gene3D" id="3.40.50.1820">
    <property type="entry name" value="alpha/beta hydrolase"/>
    <property type="match status" value="1"/>
</dbReference>
<accession>A0A1J8R730</accession>
<proteinExistence type="predicted"/>
<name>A0A1J8R730_9AGAM</name>
<comment type="caution">
    <text evidence="1">The sequence shown here is derived from an EMBL/GenBank/DDBJ whole genome shotgun (WGS) entry which is preliminary data.</text>
</comment>